<comment type="subcellular location">
    <subcellularLocation>
        <location evidence="1">Endomembrane system</location>
        <topology evidence="1">Multi-pass membrane protein</topology>
    </subcellularLocation>
    <subcellularLocation>
        <location evidence="8">Golgi apparatus membrane</location>
        <topology evidence="8">Multi-pass membrane protein</topology>
    </subcellularLocation>
</comment>
<dbReference type="EMBL" id="JABDTM020019404">
    <property type="protein sequence ID" value="KAH0817471.1"/>
    <property type="molecule type" value="Genomic_DNA"/>
</dbReference>
<dbReference type="Proteomes" id="UP000719412">
    <property type="component" value="Unassembled WGS sequence"/>
</dbReference>
<keyword evidence="6 8" id="KW-1133">Transmembrane helix</keyword>
<keyword evidence="4 8" id="KW-0812">Transmembrane</keyword>
<evidence type="ECO:0000256" key="7">
    <source>
        <dbReference type="ARBA" id="ARBA00023136"/>
    </source>
</evidence>
<proteinExistence type="inferred from homology"/>
<evidence type="ECO:0000256" key="5">
    <source>
        <dbReference type="ARBA" id="ARBA00022729"/>
    </source>
</evidence>
<keyword evidence="3 8" id="KW-0337">GPI-anchor biosynthesis</keyword>
<keyword evidence="11" id="KW-1185">Reference proteome</keyword>
<protein>
    <recommendedName>
        <fullName evidence="8">Post-GPI attachment to proteins factor 3</fullName>
    </recommendedName>
</protein>
<comment type="similarity">
    <text evidence="2 8">Belongs to the PGAP3 family.</text>
</comment>
<feature type="transmembrane region" description="Helical" evidence="8">
    <location>
        <begin position="241"/>
        <end position="260"/>
    </location>
</feature>
<evidence type="ECO:0000313" key="10">
    <source>
        <dbReference type="EMBL" id="KAH0817471.1"/>
    </source>
</evidence>
<dbReference type="PANTHER" id="PTHR13148:SF0">
    <property type="entry name" value="POST-GPI ATTACHMENT TO PROTEINS FACTOR 3"/>
    <property type="match status" value="1"/>
</dbReference>
<feature type="transmembrane region" description="Helical" evidence="8">
    <location>
        <begin position="299"/>
        <end position="318"/>
    </location>
</feature>
<organism evidence="10 11">
    <name type="scientific">Tenebrio molitor</name>
    <name type="common">Yellow mealworm beetle</name>
    <dbReference type="NCBI Taxonomy" id="7067"/>
    <lineage>
        <taxon>Eukaryota</taxon>
        <taxon>Metazoa</taxon>
        <taxon>Ecdysozoa</taxon>
        <taxon>Arthropoda</taxon>
        <taxon>Hexapoda</taxon>
        <taxon>Insecta</taxon>
        <taxon>Pterygota</taxon>
        <taxon>Neoptera</taxon>
        <taxon>Endopterygota</taxon>
        <taxon>Coleoptera</taxon>
        <taxon>Polyphaga</taxon>
        <taxon>Cucujiformia</taxon>
        <taxon>Tenebrionidae</taxon>
        <taxon>Tenebrio</taxon>
    </lineage>
</organism>
<sequence>MATRRLDEFESCRRTRERSTIYAVGSQREETPTRHLLRHGRRNHDRGARSSRAFGFLNLTQEREEEKDAMRCKFNWLRYGPAGSNVIHAQILYREQFTDVYFPGATVERHRMIGKVHPRTEDRGRNRSQMLEEVEANPGTTMRTPSTSDGLHFIEDQRPIYLSSLQWSCEDECRYECMWSTVAAFHHRNWRTPQFYGKWPFIRFFGIQEPASAFFSLLNFYAHVKMIKRFRKEVPSDSPLYWLWHYFCFISLNAWLWSTIFHTRDFPITELMDYVCAFSVVLMSCYCMIIRLCRNAPKFILVTITTFFVAFLANHVAYLGMGRFDYGYNMQLNVFIGTFTAICWFGWSTYNRIRQPYVWKCAVFVALGGLVMLLEIMDRPPFFWTFDCHSLWHLSTAPLICLFYSFVIDDCKYLHKLEQQTETKKLS</sequence>
<keyword evidence="5" id="KW-0732">Signal</keyword>
<feature type="transmembrane region" description="Helical" evidence="8">
    <location>
        <begin position="389"/>
        <end position="407"/>
    </location>
</feature>
<reference evidence="10" key="1">
    <citation type="journal article" date="2020" name="J Insects Food Feed">
        <title>The yellow mealworm (Tenebrio molitor) genome: a resource for the emerging insects as food and feed industry.</title>
        <authorList>
            <person name="Eriksson T."/>
            <person name="Andere A."/>
            <person name="Kelstrup H."/>
            <person name="Emery V."/>
            <person name="Picard C."/>
        </authorList>
    </citation>
    <scope>NUCLEOTIDE SEQUENCE</scope>
    <source>
        <strain evidence="10">Stoneville</strain>
        <tissue evidence="10">Whole head</tissue>
    </source>
</reference>
<comment type="function">
    <text evidence="8">Involved in the lipid remodeling steps of GPI-anchor maturation.</text>
</comment>
<evidence type="ECO:0000256" key="2">
    <source>
        <dbReference type="ARBA" id="ARBA00006387"/>
    </source>
</evidence>
<feature type="transmembrane region" description="Helical" evidence="8">
    <location>
        <begin position="201"/>
        <end position="221"/>
    </location>
</feature>
<dbReference type="PANTHER" id="PTHR13148">
    <property type="entry name" value="PER1-RELATED"/>
    <property type="match status" value="1"/>
</dbReference>
<feature type="compositionally biased region" description="Basic residues" evidence="9">
    <location>
        <begin position="35"/>
        <end position="44"/>
    </location>
</feature>
<dbReference type="InterPro" id="IPR007217">
    <property type="entry name" value="Per1-like"/>
</dbReference>
<dbReference type="GO" id="GO:0000139">
    <property type="term" value="C:Golgi membrane"/>
    <property type="evidence" value="ECO:0007669"/>
    <property type="project" value="UniProtKB-SubCell"/>
</dbReference>
<feature type="region of interest" description="Disordered" evidence="9">
    <location>
        <begin position="27"/>
        <end position="49"/>
    </location>
</feature>
<evidence type="ECO:0000256" key="9">
    <source>
        <dbReference type="SAM" id="MobiDB-lite"/>
    </source>
</evidence>
<dbReference type="GO" id="GO:0016788">
    <property type="term" value="F:hydrolase activity, acting on ester bonds"/>
    <property type="evidence" value="ECO:0007669"/>
    <property type="project" value="TreeGrafter"/>
</dbReference>
<dbReference type="AlphaFoldDB" id="A0A8J6HLU1"/>
<feature type="transmembrane region" description="Helical" evidence="8">
    <location>
        <begin position="272"/>
        <end position="292"/>
    </location>
</feature>
<dbReference type="GO" id="GO:0005789">
    <property type="term" value="C:endoplasmic reticulum membrane"/>
    <property type="evidence" value="ECO:0007669"/>
    <property type="project" value="TreeGrafter"/>
</dbReference>
<comment type="caution">
    <text evidence="10">The sequence shown here is derived from an EMBL/GenBank/DDBJ whole genome shotgun (WGS) entry which is preliminary data.</text>
</comment>
<keyword evidence="7 8" id="KW-0472">Membrane</keyword>
<evidence type="ECO:0000256" key="4">
    <source>
        <dbReference type="ARBA" id="ARBA00022692"/>
    </source>
</evidence>
<name>A0A8J6HLU1_TENMO</name>
<keyword evidence="8" id="KW-0333">Golgi apparatus</keyword>
<accession>A0A8J6HLU1</accession>
<evidence type="ECO:0000256" key="6">
    <source>
        <dbReference type="ARBA" id="ARBA00022989"/>
    </source>
</evidence>
<dbReference type="Pfam" id="PF04080">
    <property type="entry name" value="Per1"/>
    <property type="match status" value="1"/>
</dbReference>
<evidence type="ECO:0000256" key="1">
    <source>
        <dbReference type="ARBA" id="ARBA00004127"/>
    </source>
</evidence>
<reference evidence="10" key="2">
    <citation type="submission" date="2021-08" db="EMBL/GenBank/DDBJ databases">
        <authorList>
            <person name="Eriksson T."/>
        </authorList>
    </citation>
    <scope>NUCLEOTIDE SEQUENCE</scope>
    <source>
        <strain evidence="10">Stoneville</strain>
        <tissue evidence="10">Whole head</tissue>
    </source>
</reference>
<evidence type="ECO:0000256" key="8">
    <source>
        <dbReference type="RuleBase" id="RU365066"/>
    </source>
</evidence>
<feature type="transmembrane region" description="Helical" evidence="8">
    <location>
        <begin position="357"/>
        <end position="377"/>
    </location>
</feature>
<evidence type="ECO:0000256" key="3">
    <source>
        <dbReference type="ARBA" id="ARBA00022502"/>
    </source>
</evidence>
<feature type="transmembrane region" description="Helical" evidence="8">
    <location>
        <begin position="330"/>
        <end position="350"/>
    </location>
</feature>
<dbReference type="GO" id="GO:0006506">
    <property type="term" value="P:GPI anchor biosynthetic process"/>
    <property type="evidence" value="ECO:0007669"/>
    <property type="project" value="UniProtKB-KW"/>
</dbReference>
<evidence type="ECO:0000313" key="11">
    <source>
        <dbReference type="Proteomes" id="UP000719412"/>
    </source>
</evidence>
<gene>
    <name evidence="10" type="ORF">GEV33_005319</name>
</gene>